<sequence>MAAAAVPPWYSPLPISKLCTCVYSDTVLELSMGSLTDSLSNHEVSSGFEDSARQGARNPVEAHAVLDWSSDEDDIVLCPSECIMGSLSACHTEKERASPSRSTLTEFVLPLKIHFRYCWLFSGVPWHNTTSLGNRTVLLTDRELLYVNRTLMTGEESELCRSVYCDEMAYRRDMRAFWLTTDGRLVLVDQLCEDMKFRRLRQKNLLIALSLWTTDPELCGQTMRASKVAHGNLVTICGEAARLSRGRFHNLYANYPLPVNVDAE</sequence>
<dbReference type="AlphaFoldDB" id="A0A6G0HF95"/>
<comment type="caution">
    <text evidence="1">The sequence shown here is derived from an EMBL/GenBank/DDBJ whole genome shotgun (WGS) entry which is preliminary data.</text>
</comment>
<accession>A0A6G0HF95</accession>
<reference evidence="1 2" key="1">
    <citation type="submission" date="2019-07" db="EMBL/GenBank/DDBJ databases">
        <title>Chromosome genome assembly for large yellow croaker.</title>
        <authorList>
            <person name="Xiao S."/>
        </authorList>
    </citation>
    <scope>NUCLEOTIDE SEQUENCE [LARGE SCALE GENOMIC DNA]</scope>
    <source>
        <strain evidence="1">JMULYC20181020</strain>
        <tissue evidence="1">Muscle</tissue>
    </source>
</reference>
<evidence type="ECO:0000313" key="1">
    <source>
        <dbReference type="EMBL" id="KAE8277752.1"/>
    </source>
</evidence>
<gene>
    <name evidence="1" type="ORF">D5F01_LYC24233</name>
</gene>
<name>A0A6G0HF95_LARCR</name>
<evidence type="ECO:0000313" key="2">
    <source>
        <dbReference type="Proteomes" id="UP000424527"/>
    </source>
</evidence>
<dbReference type="Proteomes" id="UP000424527">
    <property type="component" value="Unassembled WGS sequence"/>
</dbReference>
<keyword evidence="2" id="KW-1185">Reference proteome</keyword>
<dbReference type="EMBL" id="REGW02000221">
    <property type="protein sequence ID" value="KAE8277752.1"/>
    <property type="molecule type" value="Genomic_DNA"/>
</dbReference>
<organism evidence="1 2">
    <name type="scientific">Larimichthys crocea</name>
    <name type="common">Large yellow croaker</name>
    <name type="synonym">Pseudosciaena crocea</name>
    <dbReference type="NCBI Taxonomy" id="215358"/>
    <lineage>
        <taxon>Eukaryota</taxon>
        <taxon>Metazoa</taxon>
        <taxon>Chordata</taxon>
        <taxon>Craniata</taxon>
        <taxon>Vertebrata</taxon>
        <taxon>Euteleostomi</taxon>
        <taxon>Actinopterygii</taxon>
        <taxon>Neopterygii</taxon>
        <taxon>Teleostei</taxon>
        <taxon>Neoteleostei</taxon>
        <taxon>Acanthomorphata</taxon>
        <taxon>Eupercaria</taxon>
        <taxon>Sciaenidae</taxon>
        <taxon>Larimichthys</taxon>
    </lineage>
</organism>
<protein>
    <submittedName>
        <fullName evidence="1">Uncharacterized protein</fullName>
    </submittedName>
</protein>
<proteinExistence type="predicted"/>